<dbReference type="GO" id="GO:0005283">
    <property type="term" value="F:amino acid:sodium symporter activity"/>
    <property type="evidence" value="ECO:0007669"/>
    <property type="project" value="InterPro"/>
</dbReference>
<keyword evidence="8" id="KW-0769">Symport</keyword>
<evidence type="ECO:0000256" key="6">
    <source>
        <dbReference type="ARBA" id="ARBA00022989"/>
    </source>
</evidence>
<dbReference type="AlphaFoldDB" id="A0A9X1HL18"/>
<feature type="transmembrane region" description="Helical" evidence="8">
    <location>
        <begin position="364"/>
        <end position="384"/>
    </location>
</feature>
<feature type="transmembrane region" description="Helical" evidence="8">
    <location>
        <begin position="430"/>
        <end position="450"/>
    </location>
</feature>
<dbReference type="Pfam" id="PF01235">
    <property type="entry name" value="Na_Ala_symp"/>
    <property type="match status" value="1"/>
</dbReference>
<evidence type="ECO:0000256" key="1">
    <source>
        <dbReference type="ARBA" id="ARBA00004651"/>
    </source>
</evidence>
<evidence type="ECO:0000313" key="10">
    <source>
        <dbReference type="Proteomes" id="UP001139409"/>
    </source>
</evidence>
<reference evidence="9" key="1">
    <citation type="submission" date="2021-09" db="EMBL/GenBank/DDBJ databases">
        <title>Fulvivirga sp. isolated from coastal sediment.</title>
        <authorList>
            <person name="Yu H."/>
        </authorList>
    </citation>
    <scope>NUCLEOTIDE SEQUENCE</scope>
    <source>
        <strain evidence="9">1062</strain>
    </source>
</reference>
<accession>A0A9X1HL18</accession>
<dbReference type="PRINTS" id="PR00175">
    <property type="entry name" value="NAALASMPORT"/>
</dbReference>
<feature type="transmembrane region" description="Helical" evidence="8">
    <location>
        <begin position="405"/>
        <end position="424"/>
    </location>
</feature>
<evidence type="ECO:0000256" key="7">
    <source>
        <dbReference type="ARBA" id="ARBA00023136"/>
    </source>
</evidence>
<evidence type="ECO:0000256" key="4">
    <source>
        <dbReference type="ARBA" id="ARBA00022475"/>
    </source>
</evidence>
<feature type="transmembrane region" description="Helical" evidence="8">
    <location>
        <begin position="196"/>
        <end position="215"/>
    </location>
</feature>
<dbReference type="RefSeq" id="WP_225697559.1">
    <property type="nucleotide sequence ID" value="NZ_JAIXNE010000001.1"/>
</dbReference>
<evidence type="ECO:0000256" key="2">
    <source>
        <dbReference type="ARBA" id="ARBA00009261"/>
    </source>
</evidence>
<feature type="transmembrane region" description="Helical" evidence="8">
    <location>
        <begin position="227"/>
        <end position="246"/>
    </location>
</feature>
<dbReference type="PANTHER" id="PTHR30330:SF3">
    <property type="entry name" value="TRANSCRIPTIONAL REGULATOR, LRP FAMILY"/>
    <property type="match status" value="1"/>
</dbReference>
<keyword evidence="6 8" id="KW-1133">Transmembrane helix</keyword>
<keyword evidence="10" id="KW-1185">Reference proteome</keyword>
<feature type="transmembrane region" description="Helical" evidence="8">
    <location>
        <begin position="266"/>
        <end position="284"/>
    </location>
</feature>
<dbReference type="Proteomes" id="UP001139409">
    <property type="component" value="Unassembled WGS sequence"/>
</dbReference>
<dbReference type="PANTHER" id="PTHR30330">
    <property type="entry name" value="AGSS FAMILY TRANSPORTER, SODIUM-ALANINE"/>
    <property type="match status" value="1"/>
</dbReference>
<dbReference type="NCBIfam" id="TIGR00835">
    <property type="entry name" value="agcS"/>
    <property type="match status" value="1"/>
</dbReference>
<feature type="transmembrane region" description="Helical" evidence="8">
    <location>
        <begin position="146"/>
        <end position="163"/>
    </location>
</feature>
<feature type="transmembrane region" description="Helical" evidence="8">
    <location>
        <begin position="12"/>
        <end position="31"/>
    </location>
</feature>
<dbReference type="InterPro" id="IPR001463">
    <property type="entry name" value="Na/Ala_symport"/>
</dbReference>
<dbReference type="EMBL" id="JAIXNE010000001">
    <property type="protein sequence ID" value="MCA6073286.1"/>
    <property type="molecule type" value="Genomic_DNA"/>
</dbReference>
<comment type="caution">
    <text evidence="9">The sequence shown here is derived from an EMBL/GenBank/DDBJ whole genome shotgun (WGS) entry which is preliminary data.</text>
</comment>
<organism evidence="9 10">
    <name type="scientific">Fulvivirga sedimenti</name>
    <dbReference type="NCBI Taxonomy" id="2879465"/>
    <lineage>
        <taxon>Bacteria</taxon>
        <taxon>Pseudomonadati</taxon>
        <taxon>Bacteroidota</taxon>
        <taxon>Cytophagia</taxon>
        <taxon>Cytophagales</taxon>
        <taxon>Fulvivirgaceae</taxon>
        <taxon>Fulvivirga</taxon>
    </lineage>
</organism>
<keyword evidence="5 8" id="KW-0812">Transmembrane</keyword>
<dbReference type="PROSITE" id="PS00873">
    <property type="entry name" value="NA_ALANINE_SYMP"/>
    <property type="match status" value="1"/>
</dbReference>
<evidence type="ECO:0000313" key="9">
    <source>
        <dbReference type="EMBL" id="MCA6073286.1"/>
    </source>
</evidence>
<name>A0A9X1HL18_9BACT</name>
<dbReference type="Gene3D" id="1.20.1740.10">
    <property type="entry name" value="Amino acid/polyamine transporter I"/>
    <property type="match status" value="1"/>
</dbReference>
<dbReference type="GO" id="GO:0005886">
    <property type="term" value="C:plasma membrane"/>
    <property type="evidence" value="ECO:0007669"/>
    <property type="project" value="UniProtKB-SubCell"/>
</dbReference>
<keyword evidence="4 8" id="KW-1003">Cell membrane</keyword>
<comment type="subcellular location">
    <subcellularLocation>
        <location evidence="1 8">Cell membrane</location>
        <topology evidence="1 8">Multi-pass membrane protein</topology>
    </subcellularLocation>
</comment>
<evidence type="ECO:0000256" key="8">
    <source>
        <dbReference type="RuleBase" id="RU363064"/>
    </source>
</evidence>
<comment type="similarity">
    <text evidence="2 8">Belongs to the alanine or glycine:cation symporter (AGCS) (TC 2.A.25) family.</text>
</comment>
<feature type="transmembrane region" description="Helical" evidence="8">
    <location>
        <begin position="315"/>
        <end position="344"/>
    </location>
</feature>
<evidence type="ECO:0000256" key="5">
    <source>
        <dbReference type="ARBA" id="ARBA00022692"/>
    </source>
</evidence>
<keyword evidence="3 8" id="KW-0813">Transport</keyword>
<proteinExistence type="inferred from homology"/>
<sequence>MNQYIVDFANWIWGLPLLILLLGGGLYFLFYSKFVPFMHFWHAVNVLRGKYDKADDPGQINHFEALSTALAATVGMGNISGVAVAIAVGGPGALFWMWISAIVGTATKYFTCTLAVMYRGKDSAGELQGGPMYVIVEGLGRNWKPLAVMFAFFGMIGCLPIFQANQLTQAFRDIIFLPNGIEGTEIDLGFISFMDLNLYIGLGILVFVALVIFGGIQRIGKVAGKMVPAMVVLYFASVVGIIFLNLDELPKYVSMIFSNAFSAENYHGDPAFGGILGGLIVLGTRRAAFSNEAGIGTAPMAHGAAKTMEPVREGLVAMLGPMIDTIVVCTLTGLAILITGVWQTSDTNGVTLTATAFTEAFPGFGQYLLMLCVLIFAITSLFSYSYYGTKCLGFLIGAERQQYYNYFYVISILYGAMASLGTIISVIDSAFALMSIPTMISAVILSPKVMQVSKKYFSELKASRISG</sequence>
<protein>
    <submittedName>
        <fullName evidence="9">Alanine:cation symporter family protein</fullName>
    </submittedName>
</protein>
<evidence type="ECO:0000256" key="3">
    <source>
        <dbReference type="ARBA" id="ARBA00022448"/>
    </source>
</evidence>
<gene>
    <name evidence="9" type="ORF">LDX50_00310</name>
</gene>
<keyword evidence="7 8" id="KW-0472">Membrane</keyword>